<dbReference type="InterPro" id="IPR036467">
    <property type="entry name" value="LS/RS_sf"/>
</dbReference>
<reference evidence="8" key="1">
    <citation type="journal article" date="2014" name="Int. J. Syst. Evol. Microbiol.">
        <title>Complete genome sequence of Corynebacterium casei LMG S-19264T (=DSM 44701T), isolated from a smear-ripened cheese.</title>
        <authorList>
            <consortium name="US DOE Joint Genome Institute (JGI-PGF)"/>
            <person name="Walter F."/>
            <person name="Albersmeier A."/>
            <person name="Kalinowski J."/>
            <person name="Ruckert C."/>
        </authorList>
    </citation>
    <scope>NUCLEOTIDE SEQUENCE</scope>
    <source>
        <strain evidence="8">KCTC 12988</strain>
    </source>
</reference>
<keyword evidence="4 7" id="KW-0686">Riboflavin biosynthesis</keyword>
<evidence type="ECO:0000256" key="7">
    <source>
        <dbReference type="HAMAP-Rule" id="MF_00178"/>
    </source>
</evidence>
<organism evidence="8 9">
    <name type="scientific">Roseibacillus persicicus</name>
    <dbReference type="NCBI Taxonomy" id="454148"/>
    <lineage>
        <taxon>Bacteria</taxon>
        <taxon>Pseudomonadati</taxon>
        <taxon>Verrucomicrobiota</taxon>
        <taxon>Verrucomicrobiia</taxon>
        <taxon>Verrucomicrobiales</taxon>
        <taxon>Verrucomicrobiaceae</taxon>
        <taxon>Roseibacillus</taxon>
    </lineage>
</organism>
<dbReference type="EMBL" id="BMXI01000004">
    <property type="protein sequence ID" value="GHC47631.1"/>
    <property type="molecule type" value="Genomic_DNA"/>
</dbReference>
<evidence type="ECO:0000313" key="8">
    <source>
        <dbReference type="EMBL" id="GHC47631.1"/>
    </source>
</evidence>
<feature type="active site" description="Proton donor" evidence="7">
    <location>
        <position position="91"/>
    </location>
</feature>
<proteinExistence type="inferred from homology"/>
<feature type="binding site" evidence="7">
    <location>
        <position position="130"/>
    </location>
    <ligand>
        <name>(2S)-2-hydroxy-3-oxobutyl phosphate</name>
        <dbReference type="ChEBI" id="CHEBI:58830"/>
    </ligand>
</feature>
<dbReference type="PANTHER" id="PTHR21058:SF0">
    <property type="entry name" value="6,7-DIMETHYL-8-RIBITYLLUMAZINE SYNTHASE"/>
    <property type="match status" value="1"/>
</dbReference>
<comment type="pathway">
    <text evidence="1 7">Cofactor biosynthesis; riboflavin biosynthesis; riboflavin from 2-hydroxy-3-oxobutyl phosphate and 5-amino-6-(D-ribitylamino)uracil: step 1/2.</text>
</comment>
<feature type="binding site" evidence="7">
    <location>
        <position position="26"/>
    </location>
    <ligand>
        <name>5-amino-6-(D-ribitylamino)uracil</name>
        <dbReference type="ChEBI" id="CHEBI:15934"/>
    </ligand>
</feature>
<protein>
    <recommendedName>
        <fullName evidence="3 7">6,7-dimethyl-8-ribityllumazine synthase</fullName>
        <shortName evidence="7">DMRL synthase</shortName>
        <shortName evidence="7">LS</shortName>
        <shortName evidence="7">Lumazine synthase</shortName>
        <ecNumber evidence="3 7">2.5.1.78</ecNumber>
    </recommendedName>
</protein>
<dbReference type="Proteomes" id="UP000644507">
    <property type="component" value="Unassembled WGS sequence"/>
</dbReference>
<dbReference type="RefSeq" id="WP_189568244.1">
    <property type="nucleotide sequence ID" value="NZ_BMXI01000004.1"/>
</dbReference>
<feature type="binding site" evidence="7">
    <location>
        <position position="116"/>
    </location>
    <ligand>
        <name>5-amino-6-(D-ribitylamino)uracil</name>
        <dbReference type="ChEBI" id="CHEBI:15934"/>
    </ligand>
</feature>
<dbReference type="GO" id="GO:0009349">
    <property type="term" value="C:riboflavin synthase complex"/>
    <property type="evidence" value="ECO:0007669"/>
    <property type="project" value="UniProtKB-UniRule"/>
</dbReference>
<comment type="catalytic activity">
    <reaction evidence="6 7">
        <text>(2S)-2-hydroxy-3-oxobutyl phosphate + 5-amino-6-(D-ribitylamino)uracil = 6,7-dimethyl-8-(1-D-ribityl)lumazine + phosphate + 2 H2O + H(+)</text>
        <dbReference type="Rhea" id="RHEA:26152"/>
        <dbReference type="ChEBI" id="CHEBI:15377"/>
        <dbReference type="ChEBI" id="CHEBI:15378"/>
        <dbReference type="ChEBI" id="CHEBI:15934"/>
        <dbReference type="ChEBI" id="CHEBI:43474"/>
        <dbReference type="ChEBI" id="CHEBI:58201"/>
        <dbReference type="ChEBI" id="CHEBI:58830"/>
        <dbReference type="EC" id="2.5.1.78"/>
    </reaction>
</comment>
<dbReference type="InterPro" id="IPR002180">
    <property type="entry name" value="LS/RS"/>
</dbReference>
<gene>
    <name evidence="7 8" type="primary">ribH</name>
    <name evidence="8" type="ORF">GCM10007100_11740</name>
</gene>
<keyword evidence="5 7" id="KW-0808">Transferase</keyword>
<dbReference type="CDD" id="cd09209">
    <property type="entry name" value="Lumazine_synthase-I"/>
    <property type="match status" value="1"/>
</dbReference>
<keyword evidence="9" id="KW-1185">Reference proteome</keyword>
<reference evidence="8" key="2">
    <citation type="submission" date="2020-09" db="EMBL/GenBank/DDBJ databases">
        <authorList>
            <person name="Sun Q."/>
            <person name="Kim S."/>
        </authorList>
    </citation>
    <scope>NUCLEOTIDE SEQUENCE</scope>
    <source>
        <strain evidence="8">KCTC 12988</strain>
    </source>
</reference>
<evidence type="ECO:0000256" key="6">
    <source>
        <dbReference type="ARBA" id="ARBA00048785"/>
    </source>
</evidence>
<dbReference type="Gene3D" id="3.40.50.960">
    <property type="entry name" value="Lumazine/riboflavin synthase"/>
    <property type="match status" value="1"/>
</dbReference>
<feature type="binding site" evidence="7">
    <location>
        <begin position="59"/>
        <end position="61"/>
    </location>
    <ligand>
        <name>5-amino-6-(D-ribitylamino)uracil</name>
        <dbReference type="ChEBI" id="CHEBI:15934"/>
    </ligand>
</feature>
<evidence type="ECO:0000313" key="9">
    <source>
        <dbReference type="Proteomes" id="UP000644507"/>
    </source>
</evidence>
<dbReference type="GO" id="GO:0009231">
    <property type="term" value="P:riboflavin biosynthetic process"/>
    <property type="evidence" value="ECO:0007669"/>
    <property type="project" value="UniProtKB-UniRule"/>
</dbReference>
<dbReference type="PANTHER" id="PTHR21058">
    <property type="entry name" value="6,7-DIMETHYL-8-RIBITYLLUMAZINE SYNTHASE DMRL SYNTHASE LUMAZINE SYNTHASE"/>
    <property type="match status" value="1"/>
</dbReference>
<dbReference type="NCBIfam" id="TIGR00114">
    <property type="entry name" value="lumazine-synth"/>
    <property type="match status" value="1"/>
</dbReference>
<dbReference type="GO" id="GO:0005829">
    <property type="term" value="C:cytosol"/>
    <property type="evidence" value="ECO:0007669"/>
    <property type="project" value="TreeGrafter"/>
</dbReference>
<evidence type="ECO:0000256" key="5">
    <source>
        <dbReference type="ARBA" id="ARBA00022679"/>
    </source>
</evidence>
<comment type="similarity">
    <text evidence="2 7">Belongs to the DMRL synthase family.</text>
</comment>
<feature type="binding site" evidence="7">
    <location>
        <begin position="88"/>
        <end position="89"/>
    </location>
    <ligand>
        <name>(2S)-2-hydroxy-3-oxobutyl phosphate</name>
        <dbReference type="ChEBI" id="CHEBI:58830"/>
    </ligand>
</feature>
<comment type="caution">
    <text evidence="8">The sequence shown here is derived from an EMBL/GenBank/DDBJ whole genome shotgun (WGS) entry which is preliminary data.</text>
</comment>
<evidence type="ECO:0000256" key="4">
    <source>
        <dbReference type="ARBA" id="ARBA00022619"/>
    </source>
</evidence>
<accession>A0A918WHV1</accession>
<dbReference type="HAMAP" id="MF_00178">
    <property type="entry name" value="Lumazine_synth"/>
    <property type="match status" value="1"/>
</dbReference>
<dbReference type="SUPFAM" id="SSF52121">
    <property type="entry name" value="Lumazine synthase"/>
    <property type="match status" value="1"/>
</dbReference>
<dbReference type="GO" id="GO:0000906">
    <property type="term" value="F:6,7-dimethyl-8-ribityllumazine synthase activity"/>
    <property type="evidence" value="ECO:0007669"/>
    <property type="project" value="UniProtKB-UniRule"/>
</dbReference>
<dbReference type="AlphaFoldDB" id="A0A918WHV1"/>
<comment type="function">
    <text evidence="7">Catalyzes the formation of 6,7-dimethyl-8-ribityllumazine by condensation of 5-amino-6-(D-ribitylamino)uracil with 3,4-dihydroxy-2-butanone 4-phosphate. This is the penultimate step in the biosynthesis of riboflavin.</text>
</comment>
<evidence type="ECO:0000256" key="1">
    <source>
        <dbReference type="ARBA" id="ARBA00004917"/>
    </source>
</evidence>
<evidence type="ECO:0000256" key="3">
    <source>
        <dbReference type="ARBA" id="ARBA00012664"/>
    </source>
</evidence>
<name>A0A918WHV1_9BACT</name>
<feature type="binding site" evidence="7">
    <location>
        <begin position="83"/>
        <end position="85"/>
    </location>
    <ligand>
        <name>5-amino-6-(D-ribitylamino)uracil</name>
        <dbReference type="ChEBI" id="CHEBI:15934"/>
    </ligand>
</feature>
<evidence type="ECO:0000256" key="2">
    <source>
        <dbReference type="ARBA" id="ARBA00007424"/>
    </source>
</evidence>
<dbReference type="InterPro" id="IPR034964">
    <property type="entry name" value="LS"/>
</dbReference>
<sequence>MSLSVPPKPRIPTSGRNKLAIVASQFNQEYTDGLVESAIDELSGLIPSARVDLIRVPGAFEIPLATKLILENEEPSAVICLGLILEGETAHAELVADSVTEKLLELSILYNVPVIHEVLLVETHEQAHARCLGVEMNRGVDAARAAVSMMEVCKELTRSARAR</sequence>
<dbReference type="EC" id="2.5.1.78" evidence="3 7"/>
<dbReference type="Pfam" id="PF00885">
    <property type="entry name" value="DMRL_synthase"/>
    <property type="match status" value="1"/>
</dbReference>